<evidence type="ECO:0000256" key="4">
    <source>
        <dbReference type="ARBA" id="ARBA00022490"/>
    </source>
</evidence>
<dbReference type="InterPro" id="IPR007317">
    <property type="entry name" value="GET4"/>
</dbReference>
<evidence type="ECO:0000256" key="1">
    <source>
        <dbReference type="ARBA" id="ARBA00004514"/>
    </source>
</evidence>
<evidence type="ECO:0000256" key="3">
    <source>
        <dbReference type="ARBA" id="ARBA00022448"/>
    </source>
</evidence>
<organism evidence="8">
    <name type="scientific">Enterobius vermicularis</name>
    <name type="common">Human pinworm</name>
    <dbReference type="NCBI Taxonomy" id="51028"/>
    <lineage>
        <taxon>Eukaryota</taxon>
        <taxon>Metazoa</taxon>
        <taxon>Ecdysozoa</taxon>
        <taxon>Nematoda</taxon>
        <taxon>Chromadorea</taxon>
        <taxon>Rhabditida</taxon>
        <taxon>Spirurina</taxon>
        <taxon>Oxyuridomorpha</taxon>
        <taxon>Oxyuroidea</taxon>
        <taxon>Oxyuridae</taxon>
        <taxon>Enterobius</taxon>
    </lineage>
</organism>
<feature type="compositionally biased region" description="Polar residues" evidence="5">
    <location>
        <begin position="304"/>
        <end position="315"/>
    </location>
</feature>
<evidence type="ECO:0000313" key="8">
    <source>
        <dbReference type="WBParaSite" id="EVEC_0000834901-mRNA-1"/>
    </source>
</evidence>
<dbReference type="Gene3D" id="1.25.40.10">
    <property type="entry name" value="Tetratricopeptide repeat domain"/>
    <property type="match status" value="1"/>
</dbReference>
<dbReference type="AlphaFoldDB" id="A0A0N4VCP9"/>
<evidence type="ECO:0000256" key="5">
    <source>
        <dbReference type="SAM" id="MobiDB-lite"/>
    </source>
</evidence>
<dbReference type="EMBL" id="UXUI01009113">
    <property type="protein sequence ID" value="VDD93082.1"/>
    <property type="molecule type" value="Genomic_DNA"/>
</dbReference>
<protein>
    <submittedName>
        <fullName evidence="8">Golgi to ER traffic protein 4 homolog</fullName>
    </submittedName>
</protein>
<dbReference type="STRING" id="51028.A0A0N4VCP9"/>
<dbReference type="Pfam" id="PF04190">
    <property type="entry name" value="GET4"/>
    <property type="match status" value="1"/>
</dbReference>
<feature type="region of interest" description="Disordered" evidence="5">
    <location>
        <begin position="303"/>
        <end position="365"/>
    </location>
</feature>
<dbReference type="WBParaSite" id="EVEC_0000834901-mRNA-1">
    <property type="protein sequence ID" value="EVEC_0000834901-mRNA-1"/>
    <property type="gene ID" value="EVEC_0000834901"/>
</dbReference>
<feature type="compositionally biased region" description="Basic and acidic residues" evidence="5">
    <location>
        <begin position="341"/>
        <end position="354"/>
    </location>
</feature>
<sequence length="365" mass="42232">MSKFDRFEKKIAECFEKKNYYEAHQVYRTLYFRLSSRGEWDQLQNLLHTGVMKLIEVNEPTSAMDLAELYIEVLMRGHIPVSPEVLDKFQQLFSSLPSLLEKDAATDGQKVDRRSYFLSQAVKWSISVSEKRRYKQRGDARLHRCVANVLWKEGNYSAARSHFMMSDDPKDFAKFLVDFQLKHGHEDEKDLFIVQAVLQLLCGKQPRTASILLQEYCKEHPNINSKPPYNFPLLNFARYVILAIRSKKIEIFTRLLEVYDLQRDPSFIRYLDRIGQIYLSVPPPQKQTGFFGSFLKGLVGAGQSEGNSESANANEISEDEQFDAETDEEKEETRQLMVTEDAPKSSKPPEDRVDSLQASDDMELD</sequence>
<keyword evidence="4" id="KW-0963">Cytoplasm</keyword>
<keyword evidence="3" id="KW-0813">Transport</keyword>
<dbReference type="Proteomes" id="UP000274131">
    <property type="component" value="Unassembled WGS sequence"/>
</dbReference>
<comment type="similarity">
    <text evidence="2">Belongs to the GET4 family.</text>
</comment>
<evidence type="ECO:0000256" key="2">
    <source>
        <dbReference type="ARBA" id="ARBA00005351"/>
    </source>
</evidence>
<evidence type="ECO:0000313" key="6">
    <source>
        <dbReference type="EMBL" id="VDD93082.1"/>
    </source>
</evidence>
<reference evidence="6 7" key="2">
    <citation type="submission" date="2018-10" db="EMBL/GenBank/DDBJ databases">
        <authorList>
            <consortium name="Pathogen Informatics"/>
        </authorList>
    </citation>
    <scope>NUCLEOTIDE SEQUENCE [LARGE SCALE GENOMIC DNA]</scope>
</reference>
<dbReference type="GO" id="GO:0045048">
    <property type="term" value="P:protein insertion into ER membrane"/>
    <property type="evidence" value="ECO:0007669"/>
    <property type="project" value="InterPro"/>
</dbReference>
<name>A0A0N4VCP9_ENTVE</name>
<proteinExistence type="inferred from homology"/>
<evidence type="ECO:0000313" key="7">
    <source>
        <dbReference type="Proteomes" id="UP000274131"/>
    </source>
</evidence>
<keyword evidence="7" id="KW-1185">Reference proteome</keyword>
<dbReference type="PANTHER" id="PTHR12875:SF0">
    <property type="entry name" value="GOLGI TO ER TRAFFIC PROTEIN 4 HOMOLOG"/>
    <property type="match status" value="1"/>
</dbReference>
<gene>
    <name evidence="6" type="ORF">EVEC_LOCUS7833</name>
</gene>
<dbReference type="GO" id="GO:0071818">
    <property type="term" value="C:BAT3 complex"/>
    <property type="evidence" value="ECO:0007669"/>
    <property type="project" value="TreeGrafter"/>
</dbReference>
<reference evidence="8" key="1">
    <citation type="submission" date="2017-02" db="UniProtKB">
        <authorList>
            <consortium name="WormBaseParasite"/>
        </authorList>
    </citation>
    <scope>IDENTIFICATION</scope>
</reference>
<feature type="compositionally biased region" description="Acidic residues" evidence="5">
    <location>
        <begin position="316"/>
        <end position="330"/>
    </location>
</feature>
<dbReference type="InterPro" id="IPR011990">
    <property type="entry name" value="TPR-like_helical_dom_sf"/>
</dbReference>
<dbReference type="PANTHER" id="PTHR12875">
    <property type="entry name" value="GOLGI TO ER TRAFFIC PROTEIN 4 HOMOLOG"/>
    <property type="match status" value="1"/>
</dbReference>
<accession>A0A0N4VCP9</accession>
<comment type="subcellular location">
    <subcellularLocation>
        <location evidence="1">Cytoplasm</location>
        <location evidence="1">Cytosol</location>
    </subcellularLocation>
</comment>
<dbReference type="OrthoDB" id="10252405at2759"/>
<dbReference type="FunFam" id="1.25.40.10:FF:000060">
    <property type="entry name" value="Golgi to ER traffic protein 4 homolog"/>
    <property type="match status" value="1"/>
</dbReference>